<dbReference type="InterPro" id="IPR043167">
    <property type="entry name" value="LpxI_C_sf"/>
</dbReference>
<evidence type="ECO:0000313" key="4">
    <source>
        <dbReference type="Proteomes" id="UP000248975"/>
    </source>
</evidence>
<dbReference type="PANTHER" id="PTHR39962:SF1">
    <property type="entry name" value="LPXI FAMILY PROTEIN"/>
    <property type="match status" value="1"/>
</dbReference>
<dbReference type="Gene3D" id="3.40.50.20">
    <property type="match status" value="1"/>
</dbReference>
<feature type="domain" description="LpxI C-terminal" evidence="1">
    <location>
        <begin position="139"/>
        <end position="273"/>
    </location>
</feature>
<dbReference type="PANTHER" id="PTHR39962">
    <property type="entry name" value="BLL4848 PROTEIN"/>
    <property type="match status" value="1"/>
</dbReference>
<dbReference type="Gene3D" id="3.40.140.80">
    <property type="match status" value="1"/>
</dbReference>
<dbReference type="EMBL" id="QFQS01000001">
    <property type="protein sequence ID" value="PZQ99579.1"/>
    <property type="molecule type" value="Genomic_DNA"/>
</dbReference>
<dbReference type="Pfam" id="PF06230">
    <property type="entry name" value="LpxI_C"/>
    <property type="match status" value="1"/>
</dbReference>
<gene>
    <name evidence="3" type="ORF">DI533_02615</name>
</gene>
<dbReference type="AlphaFoldDB" id="A0A2W5SC14"/>
<evidence type="ECO:0000259" key="1">
    <source>
        <dbReference type="Pfam" id="PF06230"/>
    </source>
</evidence>
<accession>A0A2W5SC14</accession>
<dbReference type="InterPro" id="IPR041255">
    <property type="entry name" value="LpxI_N"/>
</dbReference>
<organism evidence="3 4">
    <name type="scientific">Cereibacter sphaeroides</name>
    <name type="common">Rhodobacter sphaeroides</name>
    <dbReference type="NCBI Taxonomy" id="1063"/>
    <lineage>
        <taxon>Bacteria</taxon>
        <taxon>Pseudomonadati</taxon>
        <taxon>Pseudomonadota</taxon>
        <taxon>Alphaproteobacteria</taxon>
        <taxon>Rhodobacterales</taxon>
        <taxon>Paracoccaceae</taxon>
        <taxon>Cereibacter</taxon>
    </lineage>
</organism>
<name>A0A2W5SC14_CERSP</name>
<dbReference type="InterPro" id="IPR053174">
    <property type="entry name" value="LpxI"/>
</dbReference>
<proteinExistence type="predicted"/>
<dbReference type="Proteomes" id="UP000248975">
    <property type="component" value="Unassembled WGS sequence"/>
</dbReference>
<evidence type="ECO:0000259" key="2">
    <source>
        <dbReference type="Pfam" id="PF17930"/>
    </source>
</evidence>
<sequence>MNGRGAPSPGRTALIAGQGALPGILAAVLDAPLIAALDGFAPDGLSPDITFRVERLVPFLDRLEQEGVTRVVFAGAVRRPRLDPALFDAATAQLVPQLLAGMQSGDDAALSAVISIFEEAGFTVAGIGQVAPQLIPGPGVLAGKVTDADRRDAVRAAAVVAAMGAADVGQGAVVAQGLCLAVEALPGTDAMLDFVARTGAALRPDPSGPKGLLYKAPKPEQERRIDLPALGLATIARAADAGLGGIAWEAGGVLLLDREAMIEAAERAGLFLWSREP</sequence>
<reference evidence="3 4" key="1">
    <citation type="submission" date="2017-08" db="EMBL/GenBank/DDBJ databases">
        <title>Infants hospitalized years apart are colonized by the same room-sourced microbial strains.</title>
        <authorList>
            <person name="Brooks B."/>
            <person name="Olm M.R."/>
            <person name="Firek B.A."/>
            <person name="Baker R."/>
            <person name="Thomas B.C."/>
            <person name="Morowitz M.J."/>
            <person name="Banfield J.F."/>
        </authorList>
    </citation>
    <scope>NUCLEOTIDE SEQUENCE [LARGE SCALE GENOMIC DNA]</scope>
    <source>
        <strain evidence="3">S2_003_000_R2_11</strain>
    </source>
</reference>
<feature type="domain" description="LpxI N-terminal" evidence="2">
    <location>
        <begin position="12"/>
        <end position="134"/>
    </location>
</feature>
<evidence type="ECO:0000313" key="3">
    <source>
        <dbReference type="EMBL" id="PZQ99579.1"/>
    </source>
</evidence>
<protein>
    <submittedName>
        <fullName evidence="3">DUF1009 domain-containing protein</fullName>
    </submittedName>
</protein>
<comment type="caution">
    <text evidence="3">The sequence shown here is derived from an EMBL/GenBank/DDBJ whole genome shotgun (WGS) entry which is preliminary data.</text>
</comment>
<dbReference type="Pfam" id="PF17930">
    <property type="entry name" value="LpxI_N"/>
    <property type="match status" value="1"/>
</dbReference>
<dbReference type="InterPro" id="IPR010415">
    <property type="entry name" value="LpxI_C"/>
</dbReference>